<dbReference type="AlphaFoldDB" id="A0A2Z6PIJ3"/>
<dbReference type="OrthoDB" id="1606438at2759"/>
<proteinExistence type="predicted"/>
<dbReference type="InterPro" id="IPR036388">
    <property type="entry name" value="WH-like_DNA-bd_sf"/>
</dbReference>
<keyword evidence="3" id="KW-0949">S-adenosyl-L-methionine</keyword>
<dbReference type="InterPro" id="IPR016461">
    <property type="entry name" value="COMT-like"/>
</dbReference>
<feature type="domain" description="O-methyltransferase C-terminal" evidence="5">
    <location>
        <begin position="145"/>
        <end position="351"/>
    </location>
</feature>
<evidence type="ECO:0000256" key="3">
    <source>
        <dbReference type="ARBA" id="ARBA00022691"/>
    </source>
</evidence>
<dbReference type="EMBL" id="DF974048">
    <property type="protein sequence ID" value="GAU44487.1"/>
    <property type="molecule type" value="Genomic_DNA"/>
</dbReference>
<name>A0A2Z6PIJ3_TRISU</name>
<dbReference type="Pfam" id="PF00891">
    <property type="entry name" value="Methyltransf_2"/>
    <property type="match status" value="1"/>
</dbReference>
<keyword evidence="1" id="KW-0489">Methyltransferase</keyword>
<evidence type="ECO:0000313" key="8">
    <source>
        <dbReference type="Proteomes" id="UP000242715"/>
    </source>
</evidence>
<dbReference type="PANTHER" id="PTHR11746">
    <property type="entry name" value="O-METHYLTRANSFERASE"/>
    <property type="match status" value="1"/>
</dbReference>
<dbReference type="FunFam" id="3.40.50.150:FF:000705">
    <property type="entry name" value="Uncharacterized protein"/>
    <property type="match status" value="1"/>
</dbReference>
<protein>
    <recommendedName>
        <fullName evidence="9">O-methyltransferase domain-containing protein</fullName>
    </recommendedName>
</protein>
<dbReference type="GO" id="GO:0046983">
    <property type="term" value="F:protein dimerization activity"/>
    <property type="evidence" value="ECO:0007669"/>
    <property type="project" value="InterPro"/>
</dbReference>
<evidence type="ECO:0000256" key="4">
    <source>
        <dbReference type="PIRSR" id="PIRSR005739-1"/>
    </source>
</evidence>
<accession>A0A2Z6PIJ3</accession>
<organism evidence="7 8">
    <name type="scientific">Trifolium subterraneum</name>
    <name type="common">Subterranean clover</name>
    <dbReference type="NCBI Taxonomy" id="3900"/>
    <lineage>
        <taxon>Eukaryota</taxon>
        <taxon>Viridiplantae</taxon>
        <taxon>Streptophyta</taxon>
        <taxon>Embryophyta</taxon>
        <taxon>Tracheophyta</taxon>
        <taxon>Spermatophyta</taxon>
        <taxon>Magnoliopsida</taxon>
        <taxon>eudicotyledons</taxon>
        <taxon>Gunneridae</taxon>
        <taxon>Pentapetalae</taxon>
        <taxon>rosids</taxon>
        <taxon>fabids</taxon>
        <taxon>Fabales</taxon>
        <taxon>Fabaceae</taxon>
        <taxon>Papilionoideae</taxon>
        <taxon>50 kb inversion clade</taxon>
        <taxon>NPAAA clade</taxon>
        <taxon>Hologalegina</taxon>
        <taxon>IRL clade</taxon>
        <taxon>Trifolieae</taxon>
        <taxon>Trifolium</taxon>
    </lineage>
</organism>
<dbReference type="Gene3D" id="1.10.10.10">
    <property type="entry name" value="Winged helix-like DNA-binding domain superfamily/Winged helix DNA-binding domain"/>
    <property type="match status" value="1"/>
</dbReference>
<dbReference type="SUPFAM" id="SSF53335">
    <property type="entry name" value="S-adenosyl-L-methionine-dependent methyltransferases"/>
    <property type="match status" value="1"/>
</dbReference>
<dbReference type="GO" id="GO:0008171">
    <property type="term" value="F:O-methyltransferase activity"/>
    <property type="evidence" value="ECO:0007669"/>
    <property type="project" value="InterPro"/>
</dbReference>
<feature type="active site" description="Proton acceptor" evidence="4">
    <location>
        <position position="276"/>
    </location>
</feature>
<evidence type="ECO:0000313" key="7">
    <source>
        <dbReference type="EMBL" id="GAU44487.1"/>
    </source>
</evidence>
<evidence type="ECO:0000256" key="1">
    <source>
        <dbReference type="ARBA" id="ARBA00022603"/>
    </source>
</evidence>
<dbReference type="Proteomes" id="UP000242715">
    <property type="component" value="Unassembled WGS sequence"/>
</dbReference>
<sequence>MSSSSKQTELPAEVENVDGAYLSAAILCFSRIFPAILNAAVDLNLFDIISKLQNSSSGKNSSFSASEIASELPNQHPELAERLERMLNVLASYSLLTCSIRTNENGKRERVFALSSIGQYFAYDKDGGSFGPLSTLVHRGYNSVWYDVKDAIINPNNNDHFNKVHGSPAYQYLEKNQELNQIFNKAMAHSGPLEMQRVLTLYKGFEGVSTLVDVGGGVGNALKQIISEYPSIKGINFDLPQVIQDAQPHSGIEHVEGNMFESVPTGDAILLKLVCHNWADEECVKFLRNCHKALPKHGKVIVLDYIIPEVPNSSNISKHACAIDNLMFLIHGGMERTENEFQHLCMSSGFSKFHIACSDISAMSGVMEFYK</sequence>
<reference evidence="8" key="1">
    <citation type="journal article" date="2017" name="Front. Plant Sci.">
        <title>Climate Clever Clovers: New Paradigm to Reduce the Environmental Footprint of Ruminants by Breeding Low Methanogenic Forages Utilizing Haplotype Variation.</title>
        <authorList>
            <person name="Kaur P."/>
            <person name="Appels R."/>
            <person name="Bayer P.E."/>
            <person name="Keeble-Gagnere G."/>
            <person name="Wang J."/>
            <person name="Hirakawa H."/>
            <person name="Shirasawa K."/>
            <person name="Vercoe P."/>
            <person name="Stefanova K."/>
            <person name="Durmic Z."/>
            <person name="Nichols P."/>
            <person name="Revell C."/>
            <person name="Isobe S.N."/>
            <person name="Edwards D."/>
            <person name="Erskine W."/>
        </authorList>
    </citation>
    <scope>NUCLEOTIDE SEQUENCE [LARGE SCALE GENOMIC DNA]</scope>
    <source>
        <strain evidence="8">cv. Daliak</strain>
    </source>
</reference>
<dbReference type="InterPro" id="IPR012967">
    <property type="entry name" value="COMT_dimerisation"/>
</dbReference>
<dbReference type="InterPro" id="IPR001077">
    <property type="entry name" value="COMT_C"/>
</dbReference>
<evidence type="ECO:0000259" key="5">
    <source>
        <dbReference type="Pfam" id="PF00891"/>
    </source>
</evidence>
<evidence type="ECO:0000259" key="6">
    <source>
        <dbReference type="Pfam" id="PF08100"/>
    </source>
</evidence>
<keyword evidence="8" id="KW-1185">Reference proteome</keyword>
<dbReference type="Pfam" id="PF08100">
    <property type="entry name" value="Dimerisation"/>
    <property type="match status" value="1"/>
</dbReference>
<dbReference type="GO" id="GO:0032259">
    <property type="term" value="P:methylation"/>
    <property type="evidence" value="ECO:0007669"/>
    <property type="project" value="UniProtKB-KW"/>
</dbReference>
<evidence type="ECO:0000256" key="2">
    <source>
        <dbReference type="ARBA" id="ARBA00022679"/>
    </source>
</evidence>
<dbReference type="InterPro" id="IPR029063">
    <property type="entry name" value="SAM-dependent_MTases_sf"/>
</dbReference>
<dbReference type="InterPro" id="IPR036390">
    <property type="entry name" value="WH_DNA-bd_sf"/>
</dbReference>
<dbReference type="SUPFAM" id="SSF46785">
    <property type="entry name" value="Winged helix' DNA-binding domain"/>
    <property type="match status" value="1"/>
</dbReference>
<feature type="domain" description="O-methyltransferase dimerisation" evidence="6">
    <location>
        <begin position="28"/>
        <end position="122"/>
    </location>
</feature>
<evidence type="ECO:0008006" key="9">
    <source>
        <dbReference type="Google" id="ProtNLM"/>
    </source>
</evidence>
<dbReference type="CDD" id="cd02440">
    <property type="entry name" value="AdoMet_MTases"/>
    <property type="match status" value="1"/>
</dbReference>
<dbReference type="GO" id="GO:0008757">
    <property type="term" value="F:S-adenosylmethionine-dependent methyltransferase activity"/>
    <property type="evidence" value="ECO:0007669"/>
    <property type="project" value="UniProtKB-ARBA"/>
</dbReference>
<gene>
    <name evidence="7" type="ORF">TSUD_12980</name>
</gene>
<dbReference type="FunFam" id="1.10.10.10:FF:000357">
    <property type="entry name" value="Caffeic acid 3-O-methyltransferase"/>
    <property type="match status" value="1"/>
</dbReference>
<dbReference type="Gene3D" id="3.40.50.150">
    <property type="entry name" value="Vaccinia Virus protein VP39"/>
    <property type="match status" value="1"/>
</dbReference>
<dbReference type="PIRSF" id="PIRSF005739">
    <property type="entry name" value="O-mtase"/>
    <property type="match status" value="1"/>
</dbReference>
<dbReference type="PROSITE" id="PS51683">
    <property type="entry name" value="SAM_OMT_II"/>
    <property type="match status" value="1"/>
</dbReference>
<keyword evidence="2" id="KW-0808">Transferase</keyword>